<evidence type="ECO:0000256" key="1">
    <source>
        <dbReference type="SAM" id="MobiDB-lite"/>
    </source>
</evidence>
<comment type="caution">
    <text evidence="2">The sequence shown here is derived from an EMBL/GenBank/DDBJ whole genome shotgun (WGS) entry which is preliminary data.</text>
</comment>
<dbReference type="eggNOG" id="ENOG5031E9N">
    <property type="taxonomic scope" value="Bacteria"/>
</dbReference>
<dbReference type="AlphaFoldDB" id="A0A0W0Z0U4"/>
<keyword evidence="2" id="KW-0378">Hydrolase</keyword>
<dbReference type="PATRIC" id="fig|1122169.6.peg.1064"/>
<gene>
    <name evidence="2" type="ORF">Lsha_0920</name>
</gene>
<dbReference type="Proteomes" id="UP000054600">
    <property type="component" value="Unassembled WGS sequence"/>
</dbReference>
<accession>A0A0W0Z0U4</accession>
<proteinExistence type="predicted"/>
<name>A0A0W0Z0U4_9GAMM</name>
<keyword evidence="3" id="KW-1185">Reference proteome</keyword>
<dbReference type="RefSeq" id="WP_018578243.1">
    <property type="nucleotide sequence ID" value="NZ_KB892426.1"/>
</dbReference>
<feature type="region of interest" description="Disordered" evidence="1">
    <location>
        <begin position="16"/>
        <end position="37"/>
    </location>
</feature>
<dbReference type="EMBL" id="LNYW01000030">
    <property type="protein sequence ID" value="KTD62746.1"/>
    <property type="molecule type" value="Genomic_DNA"/>
</dbReference>
<reference evidence="2 3" key="1">
    <citation type="submission" date="2015-11" db="EMBL/GenBank/DDBJ databases">
        <title>Genomic analysis of 38 Legionella species identifies large and diverse effector repertoires.</title>
        <authorList>
            <person name="Burstein D."/>
            <person name="Amaro F."/>
            <person name="Zusman T."/>
            <person name="Lifshitz Z."/>
            <person name="Cohen O."/>
            <person name="Gilbert J.A."/>
            <person name="Pupko T."/>
            <person name="Shuman H.A."/>
            <person name="Segal G."/>
        </authorList>
    </citation>
    <scope>NUCLEOTIDE SEQUENCE [LARGE SCALE GENOMIC DNA]</scope>
    <source>
        <strain evidence="2 3">ATCC 49655</strain>
    </source>
</reference>
<sequence>MAKSEKEMREELLRIRTDEENKKRDAERQALKADREMAQAEARDELIKGRIERDPQSGREIVLWDEAWRLADAAHHSEVRAYDDWRAAMLGLLTMYGMLNKALNQEFKEMRSNIGDSVMTGTTLGDIPVFGDALNVIPTYGPALAAIKTPGALDGCDALTDFLSDKFGAAQEIPLPVLQHKVQFSDDGKLVIDKLTRSDNIDNTAPAPTPEGAPKAKSLDDYFSEAVHEWLAEEGYKPSATNPAKFVNSSGAELTQKAFEELRDNKDHGLNHFLKVNLPNMEFRPSGPSM</sequence>
<dbReference type="OrthoDB" id="5648372at2"/>
<protein>
    <submittedName>
        <fullName evidence="2">Membrane-associated HD superfamily hydrolase</fullName>
    </submittedName>
</protein>
<organism evidence="2 3">
    <name type="scientific">Legionella shakespearei DSM 23087</name>
    <dbReference type="NCBI Taxonomy" id="1122169"/>
    <lineage>
        <taxon>Bacteria</taxon>
        <taxon>Pseudomonadati</taxon>
        <taxon>Pseudomonadota</taxon>
        <taxon>Gammaproteobacteria</taxon>
        <taxon>Legionellales</taxon>
        <taxon>Legionellaceae</taxon>
        <taxon>Legionella</taxon>
    </lineage>
</organism>
<dbReference type="STRING" id="1122169.Lsha_0920"/>
<evidence type="ECO:0000313" key="2">
    <source>
        <dbReference type="EMBL" id="KTD62746.1"/>
    </source>
</evidence>
<dbReference type="GO" id="GO:0016787">
    <property type="term" value="F:hydrolase activity"/>
    <property type="evidence" value="ECO:0007669"/>
    <property type="project" value="UniProtKB-KW"/>
</dbReference>
<evidence type="ECO:0000313" key="3">
    <source>
        <dbReference type="Proteomes" id="UP000054600"/>
    </source>
</evidence>